<gene>
    <name evidence="5" type="ORF">PPNO1_LOCUS9531</name>
</gene>
<evidence type="ECO:0000313" key="6">
    <source>
        <dbReference type="Proteomes" id="UP000838763"/>
    </source>
</evidence>
<dbReference type="GO" id="GO:0035091">
    <property type="term" value="F:phosphatidylinositol binding"/>
    <property type="evidence" value="ECO:0007669"/>
    <property type="project" value="InterPro"/>
</dbReference>
<organism evidence="5 6">
    <name type="scientific">Parascedosporium putredinis</name>
    <dbReference type="NCBI Taxonomy" id="1442378"/>
    <lineage>
        <taxon>Eukaryota</taxon>
        <taxon>Fungi</taxon>
        <taxon>Dikarya</taxon>
        <taxon>Ascomycota</taxon>
        <taxon>Pezizomycotina</taxon>
        <taxon>Sordariomycetes</taxon>
        <taxon>Hypocreomycetidae</taxon>
        <taxon>Microascales</taxon>
        <taxon>Microascaceae</taxon>
        <taxon>Parascedosporium</taxon>
    </lineage>
</organism>
<dbReference type="GO" id="GO:0030479">
    <property type="term" value="C:actin cortical patch"/>
    <property type="evidence" value="ECO:0007669"/>
    <property type="project" value="TreeGrafter"/>
</dbReference>
<dbReference type="GO" id="GO:0043130">
    <property type="term" value="F:ubiquitin binding"/>
    <property type="evidence" value="ECO:0007669"/>
    <property type="project" value="InterPro"/>
</dbReference>
<dbReference type="PROSITE" id="PS50179">
    <property type="entry name" value="VHS"/>
    <property type="match status" value="1"/>
</dbReference>
<feature type="domain" description="VHS" evidence="4">
    <location>
        <begin position="175"/>
        <end position="252"/>
    </location>
</feature>
<feature type="chain" id="PRO_5040139179" description="VHS domain-containing protein" evidence="3">
    <location>
        <begin position="20"/>
        <end position="503"/>
    </location>
</feature>
<evidence type="ECO:0000259" key="4">
    <source>
        <dbReference type="PROSITE" id="PS50179"/>
    </source>
</evidence>
<dbReference type="GO" id="GO:0007015">
    <property type="term" value="P:actin filament organization"/>
    <property type="evidence" value="ECO:0007669"/>
    <property type="project" value="InterPro"/>
</dbReference>
<evidence type="ECO:0000256" key="1">
    <source>
        <dbReference type="ARBA" id="ARBA00011446"/>
    </source>
</evidence>
<name>A0A9P1HCH2_9PEZI</name>
<feature type="compositionally biased region" description="Acidic residues" evidence="2">
    <location>
        <begin position="482"/>
        <end position="493"/>
    </location>
</feature>
<accession>A0A9P1HCH2</accession>
<dbReference type="SUPFAM" id="SSF48464">
    <property type="entry name" value="ENTH/VHS domain"/>
    <property type="match status" value="1"/>
</dbReference>
<comment type="caution">
    <text evidence="5">The sequence shown here is derived from an EMBL/GenBank/DDBJ whole genome shotgun (WGS) entry which is preliminary data.</text>
</comment>
<protein>
    <recommendedName>
        <fullName evidence="4">VHS domain-containing protein</fullName>
    </recommendedName>
</protein>
<dbReference type="SUPFAM" id="SSF89009">
    <property type="entry name" value="GAT-like domain"/>
    <property type="match status" value="1"/>
</dbReference>
<dbReference type="PANTHER" id="PTHR47789">
    <property type="entry name" value="LAS SEVENTEEN-BINDING PROTEIN 5"/>
    <property type="match status" value="1"/>
</dbReference>
<feature type="compositionally biased region" description="Basic residues" evidence="2">
    <location>
        <begin position="312"/>
        <end position="326"/>
    </location>
</feature>
<keyword evidence="3" id="KW-0732">Signal</keyword>
<dbReference type="InterPro" id="IPR044103">
    <property type="entry name" value="GAT_LSB5"/>
</dbReference>
<evidence type="ECO:0000256" key="3">
    <source>
        <dbReference type="SAM" id="SignalP"/>
    </source>
</evidence>
<dbReference type="Gene3D" id="1.25.40.90">
    <property type="match status" value="1"/>
</dbReference>
<reference evidence="5" key="1">
    <citation type="submission" date="2022-11" db="EMBL/GenBank/DDBJ databases">
        <authorList>
            <person name="Scott C."/>
            <person name="Bruce N."/>
        </authorList>
    </citation>
    <scope>NUCLEOTIDE SEQUENCE</scope>
</reference>
<dbReference type="InterPro" id="IPR008942">
    <property type="entry name" value="ENTH_VHS"/>
</dbReference>
<feature type="compositionally biased region" description="Basic and acidic residues" evidence="2">
    <location>
        <begin position="494"/>
        <end position="503"/>
    </location>
</feature>
<feature type="region of interest" description="Disordered" evidence="2">
    <location>
        <begin position="428"/>
        <end position="503"/>
    </location>
</feature>
<proteinExistence type="predicted"/>
<dbReference type="PANTHER" id="PTHR47789:SF1">
    <property type="entry name" value="LAS SEVENTEEN-BINDING PROTEIN 5"/>
    <property type="match status" value="1"/>
</dbReference>
<dbReference type="AlphaFoldDB" id="A0A9P1HCH2"/>
<sequence length="503" mass="54788">MMYSKTLVALVALVASVAAVPGCVPKPKYEPCGGLTPVSPRDTGCNEGFTCVSDPRKPGCGLACDEPGICVPDDVAICGGIGGFTCETGLVCFDKPDDNCDPSEGADCLGICLHPLRTARSRGGSKRRLESATPKKAVSAALQPNGQARFTRPRLFTTTSGPKPYTAVTVSIENLTSEIYEEEDLSGIPELVEVIMLQASGPTEAARAIRKKLKYGNVHRQIRALVLLDGLIQNAGSRFQRCFCDEALLERLRVCGTSGTSHPEQLPKRKAAVTQERSKVVRRPRILLITTKRRSRSFLVRSGSFFGSSSKDKKKKDKDKKSKSRKPFNLEAEKDQMKATIAESSISATNLMNALKSINRETERISDNQSAIHHVESEQYLGSLLHANDELILALMTFEQLDRSIDADSDSEDELAEQAHLYRMAQLRGRESNPASPTSPTPDVAGLSISSSSPPRPAPPRPSANTKPTVPAVPQRPRYTTDDESEEEDENDPFADRNESVNF</sequence>
<dbReference type="CDD" id="cd16980">
    <property type="entry name" value="VHS_Lsb5"/>
    <property type="match status" value="1"/>
</dbReference>
<dbReference type="GO" id="GO:0006897">
    <property type="term" value="P:endocytosis"/>
    <property type="evidence" value="ECO:0007669"/>
    <property type="project" value="InterPro"/>
</dbReference>
<dbReference type="CDD" id="cd14232">
    <property type="entry name" value="GAT_LSB5"/>
    <property type="match status" value="1"/>
</dbReference>
<keyword evidence="6" id="KW-1185">Reference proteome</keyword>
<dbReference type="OrthoDB" id="10068368at2759"/>
<dbReference type="GO" id="GO:0007034">
    <property type="term" value="P:vacuolar transport"/>
    <property type="evidence" value="ECO:0007669"/>
    <property type="project" value="UniProtKB-ARBA"/>
</dbReference>
<dbReference type="EMBL" id="CALLCH030000021">
    <property type="protein sequence ID" value="CAI4219990.1"/>
    <property type="molecule type" value="Genomic_DNA"/>
</dbReference>
<dbReference type="SMART" id="SM00288">
    <property type="entry name" value="VHS"/>
    <property type="match status" value="1"/>
</dbReference>
<dbReference type="Proteomes" id="UP000838763">
    <property type="component" value="Unassembled WGS sequence"/>
</dbReference>
<feature type="region of interest" description="Disordered" evidence="2">
    <location>
        <begin position="306"/>
        <end position="330"/>
    </location>
</feature>
<comment type="subunit">
    <text evidence="1">Component of the ESCRT-0 complex composed of HSE1 and VPS27.</text>
</comment>
<feature type="signal peptide" evidence="3">
    <location>
        <begin position="1"/>
        <end position="19"/>
    </location>
</feature>
<evidence type="ECO:0000256" key="2">
    <source>
        <dbReference type="SAM" id="MobiDB-lite"/>
    </source>
</evidence>
<evidence type="ECO:0000313" key="5">
    <source>
        <dbReference type="EMBL" id="CAI4219990.1"/>
    </source>
</evidence>
<dbReference type="InterPro" id="IPR002014">
    <property type="entry name" value="VHS_dom"/>
</dbReference>
<dbReference type="InterPro" id="IPR045007">
    <property type="entry name" value="LSB5"/>
</dbReference>
<dbReference type="Pfam" id="PF00790">
    <property type="entry name" value="VHS"/>
    <property type="match status" value="1"/>
</dbReference>
<dbReference type="GO" id="GO:0051666">
    <property type="term" value="P:actin cortical patch localization"/>
    <property type="evidence" value="ECO:0007669"/>
    <property type="project" value="TreeGrafter"/>
</dbReference>